<evidence type="ECO:0000256" key="4">
    <source>
        <dbReference type="ARBA" id="ARBA00022777"/>
    </source>
</evidence>
<evidence type="ECO:0000256" key="1">
    <source>
        <dbReference type="ARBA" id="ARBA00022527"/>
    </source>
</evidence>
<feature type="compositionally biased region" description="Polar residues" evidence="7">
    <location>
        <begin position="175"/>
        <end position="185"/>
    </location>
</feature>
<feature type="compositionally biased region" description="Low complexity" evidence="7">
    <location>
        <begin position="45"/>
        <end position="54"/>
    </location>
</feature>
<evidence type="ECO:0000259" key="8">
    <source>
        <dbReference type="PROSITE" id="PS50011"/>
    </source>
</evidence>
<organism evidence="9 10">
    <name type="scientific">Colletotrichum karsti</name>
    <dbReference type="NCBI Taxonomy" id="1095194"/>
    <lineage>
        <taxon>Eukaryota</taxon>
        <taxon>Fungi</taxon>
        <taxon>Dikarya</taxon>
        <taxon>Ascomycota</taxon>
        <taxon>Pezizomycotina</taxon>
        <taxon>Sordariomycetes</taxon>
        <taxon>Hypocreomycetidae</taxon>
        <taxon>Glomerellales</taxon>
        <taxon>Glomerellaceae</taxon>
        <taxon>Colletotrichum</taxon>
        <taxon>Colletotrichum boninense species complex</taxon>
    </lineage>
</organism>
<gene>
    <name evidence="9" type="ORF">CkaCkLH20_05893</name>
</gene>
<dbReference type="FunFam" id="1.10.510.10:FF:000377">
    <property type="entry name" value="Checkpoint protein kinase"/>
    <property type="match status" value="1"/>
</dbReference>
<name>A0A9P6I5Z7_9PEZI</name>
<dbReference type="PANTHER" id="PTHR22974:SF21">
    <property type="entry name" value="DUAL SPECIFICITY PROTEIN KINASE TTK"/>
    <property type="match status" value="1"/>
</dbReference>
<dbReference type="SMART" id="SM00220">
    <property type="entry name" value="S_TKc"/>
    <property type="match status" value="1"/>
</dbReference>
<dbReference type="GO" id="GO:0000776">
    <property type="term" value="C:kinetochore"/>
    <property type="evidence" value="ECO:0007669"/>
    <property type="project" value="TreeGrafter"/>
</dbReference>
<keyword evidence="1" id="KW-0723">Serine/threonine-protein kinase</keyword>
<dbReference type="GO" id="GO:0005634">
    <property type="term" value="C:nucleus"/>
    <property type="evidence" value="ECO:0007669"/>
    <property type="project" value="TreeGrafter"/>
</dbReference>
<dbReference type="GO" id="GO:0007094">
    <property type="term" value="P:mitotic spindle assembly checkpoint signaling"/>
    <property type="evidence" value="ECO:0007669"/>
    <property type="project" value="TreeGrafter"/>
</dbReference>
<dbReference type="SUPFAM" id="SSF56112">
    <property type="entry name" value="Protein kinase-like (PK-like)"/>
    <property type="match status" value="1"/>
</dbReference>
<dbReference type="GO" id="GO:0098813">
    <property type="term" value="P:nuclear chromosome segregation"/>
    <property type="evidence" value="ECO:0007669"/>
    <property type="project" value="UniProtKB-ARBA"/>
</dbReference>
<feature type="compositionally biased region" description="Low complexity" evidence="7">
    <location>
        <begin position="400"/>
        <end position="411"/>
    </location>
</feature>
<dbReference type="PANTHER" id="PTHR22974">
    <property type="entry name" value="MIXED LINEAGE PROTEIN KINASE"/>
    <property type="match status" value="1"/>
</dbReference>
<feature type="compositionally biased region" description="Basic and acidic residues" evidence="7">
    <location>
        <begin position="98"/>
        <end position="113"/>
    </location>
</feature>
<dbReference type="AlphaFoldDB" id="A0A9P6I5Z7"/>
<evidence type="ECO:0000256" key="3">
    <source>
        <dbReference type="ARBA" id="ARBA00022741"/>
    </source>
</evidence>
<dbReference type="PROSITE" id="PS50011">
    <property type="entry name" value="PROTEIN_KINASE_DOM"/>
    <property type="match status" value="1"/>
</dbReference>
<dbReference type="PROSITE" id="PS00107">
    <property type="entry name" value="PROTEIN_KINASE_ATP"/>
    <property type="match status" value="1"/>
</dbReference>
<reference evidence="9" key="1">
    <citation type="submission" date="2020-03" db="EMBL/GenBank/DDBJ databases">
        <authorList>
            <person name="He L."/>
        </authorList>
    </citation>
    <scope>NUCLEOTIDE SEQUENCE</scope>
    <source>
        <strain evidence="9">CkLH20</strain>
    </source>
</reference>
<feature type="compositionally biased region" description="Basic and acidic residues" evidence="7">
    <location>
        <begin position="242"/>
        <end position="252"/>
    </location>
</feature>
<dbReference type="GO" id="GO:0004712">
    <property type="term" value="F:protein serine/threonine/tyrosine kinase activity"/>
    <property type="evidence" value="ECO:0007669"/>
    <property type="project" value="TreeGrafter"/>
</dbReference>
<dbReference type="GeneID" id="62161684"/>
<evidence type="ECO:0000256" key="5">
    <source>
        <dbReference type="ARBA" id="ARBA00022840"/>
    </source>
</evidence>
<evidence type="ECO:0000313" key="9">
    <source>
        <dbReference type="EMBL" id="KAF9876485.1"/>
    </source>
</evidence>
<keyword evidence="2" id="KW-0808">Transferase</keyword>
<sequence length="769" mass="84928">MHDSSDDEIPVPMKLSALTKALLNDGGSAESERAPSPPRTRRRASNLAASTTSATEERRSLRSGSAQAQETRSSKHSSPMRSREASPIRKRVRPPSRSRPESRDQSSDERQEPPQDINTPAQGVRVVRIAAGSSGNRSRLGSSSGRSRRSGSQLEQEHSEEPVTLGRHPAGINPGSVSRHTSNAGKNIKPEDNLALQGSMRVKRIGKVPGSFLSGPARRGRRRQSEEEAEANGEGEGLVSSFEHDGQGRDLDNDLASSFYGNGRQLASGSPVALSDPSRAGHRRPVSYAEPAPSARQSPKEREEEEPEEIHYRLPAQRPQVPSGHDQENELPSILRSSKPAVSLLAEKEAERIPRRPVNTEAAPHRSAVSPERKPLSSLANNTPRRPAPPPPPKMSVLDAATTSAGAATTSQGKQRRNILRVNGKSYTRLDCLGRGGSAKVYRVTAENGAMFALKRVSLESADESTIRGYRGEIDLLGKLTGVDRVINLFDYEMNDEKRVLTLLMEMGELDLNTLLRSRQNPETAKFDPVFVRFYWKEMLECLQSVHQYDIVHSDLKPANFVLVKGRLKLIDFGIANAIQTDETVNVHRETQIGTPNYMSPESLLDSNAPRGGRVPGRPKLMKVGKPSDVWSLGCILYQFVYGIPPFGHIANQMARCQAIINWDHIIEFPSRGMGGVPVPPSLVRTLRRCLNREVHMRPTCEELLHETDPFLYPNELSEKALPIDEELLGRIIQSVVTRCRERMPTEAEAMSVWPSAYWASVKKATNRS</sequence>
<dbReference type="Gene3D" id="3.30.200.20">
    <property type="entry name" value="Phosphorylase Kinase, domain 1"/>
    <property type="match status" value="1"/>
</dbReference>
<dbReference type="InterPro" id="IPR008271">
    <property type="entry name" value="Ser/Thr_kinase_AS"/>
</dbReference>
<feature type="domain" description="Protein kinase" evidence="8">
    <location>
        <begin position="427"/>
        <end position="712"/>
    </location>
</feature>
<feature type="compositionally biased region" description="Polar residues" evidence="7">
    <location>
        <begin position="64"/>
        <end position="80"/>
    </location>
</feature>
<evidence type="ECO:0000256" key="7">
    <source>
        <dbReference type="SAM" id="MobiDB-lite"/>
    </source>
</evidence>
<dbReference type="EMBL" id="JAATWM020000017">
    <property type="protein sequence ID" value="KAF9876485.1"/>
    <property type="molecule type" value="Genomic_DNA"/>
</dbReference>
<dbReference type="InterPro" id="IPR027084">
    <property type="entry name" value="Mps1_cat"/>
</dbReference>
<reference evidence="9" key="2">
    <citation type="submission" date="2020-11" db="EMBL/GenBank/DDBJ databases">
        <title>Whole genome sequencing of Colletotrichum sp.</title>
        <authorList>
            <person name="Li H."/>
        </authorList>
    </citation>
    <scope>NUCLEOTIDE SEQUENCE</scope>
    <source>
        <strain evidence="9">CkLH20</strain>
    </source>
</reference>
<feature type="binding site" evidence="6">
    <location>
        <position position="455"/>
    </location>
    <ligand>
        <name>ATP</name>
        <dbReference type="ChEBI" id="CHEBI:30616"/>
    </ligand>
</feature>
<dbReference type="OrthoDB" id="20524at2759"/>
<dbReference type="InterPro" id="IPR017441">
    <property type="entry name" value="Protein_kinase_ATP_BS"/>
</dbReference>
<dbReference type="GO" id="GO:0034501">
    <property type="term" value="P:protein localization to kinetochore"/>
    <property type="evidence" value="ECO:0007669"/>
    <property type="project" value="TreeGrafter"/>
</dbReference>
<comment type="caution">
    <text evidence="9">The sequence shown here is derived from an EMBL/GenBank/DDBJ whole genome shotgun (WGS) entry which is preliminary data.</text>
</comment>
<evidence type="ECO:0000256" key="2">
    <source>
        <dbReference type="ARBA" id="ARBA00022679"/>
    </source>
</evidence>
<keyword evidence="3 6" id="KW-0547">Nucleotide-binding</keyword>
<dbReference type="GO" id="GO:0004674">
    <property type="term" value="F:protein serine/threonine kinase activity"/>
    <property type="evidence" value="ECO:0007669"/>
    <property type="project" value="UniProtKB-KW"/>
</dbReference>
<dbReference type="FunFam" id="3.30.200.20:FF:000131">
    <property type="entry name" value="Dual specificity protein kinase TTK"/>
    <property type="match status" value="1"/>
</dbReference>
<dbReference type="GO" id="GO:0033316">
    <property type="term" value="P:meiotic spindle assembly checkpoint signaling"/>
    <property type="evidence" value="ECO:0007669"/>
    <property type="project" value="TreeGrafter"/>
</dbReference>
<dbReference type="GO" id="GO:0005524">
    <property type="term" value="F:ATP binding"/>
    <property type="evidence" value="ECO:0007669"/>
    <property type="project" value="UniProtKB-UniRule"/>
</dbReference>
<keyword evidence="10" id="KW-1185">Reference proteome</keyword>
<proteinExistence type="predicted"/>
<feature type="region of interest" description="Disordered" evidence="7">
    <location>
        <begin position="20"/>
        <end position="417"/>
    </location>
</feature>
<accession>A0A9P6I5Z7</accession>
<keyword evidence="4" id="KW-0418">Kinase</keyword>
<dbReference type="Proteomes" id="UP000781932">
    <property type="component" value="Unassembled WGS sequence"/>
</dbReference>
<evidence type="ECO:0000313" key="10">
    <source>
        <dbReference type="Proteomes" id="UP000781932"/>
    </source>
</evidence>
<dbReference type="RefSeq" id="XP_038745946.1">
    <property type="nucleotide sequence ID" value="XM_038888610.1"/>
</dbReference>
<feature type="compositionally biased region" description="Polar residues" evidence="7">
    <location>
        <begin position="255"/>
        <end position="268"/>
    </location>
</feature>
<dbReference type="InterPro" id="IPR000719">
    <property type="entry name" value="Prot_kinase_dom"/>
</dbReference>
<protein>
    <recommendedName>
        <fullName evidence="8">Protein kinase domain-containing protein</fullName>
    </recommendedName>
</protein>
<dbReference type="PROSITE" id="PS00108">
    <property type="entry name" value="PROTEIN_KINASE_ST"/>
    <property type="match status" value="1"/>
</dbReference>
<dbReference type="Gene3D" id="1.10.510.10">
    <property type="entry name" value="Transferase(Phosphotransferase) domain 1"/>
    <property type="match status" value="1"/>
</dbReference>
<dbReference type="InterPro" id="IPR011009">
    <property type="entry name" value="Kinase-like_dom_sf"/>
</dbReference>
<evidence type="ECO:0000256" key="6">
    <source>
        <dbReference type="PROSITE-ProRule" id="PRU10141"/>
    </source>
</evidence>
<feature type="compositionally biased region" description="Low complexity" evidence="7">
    <location>
        <begin position="132"/>
        <end position="145"/>
    </location>
</feature>
<dbReference type="Pfam" id="PF00069">
    <property type="entry name" value="Pkinase"/>
    <property type="match status" value="1"/>
</dbReference>
<keyword evidence="5 6" id="KW-0067">ATP-binding</keyword>
<dbReference type="CDD" id="cd14131">
    <property type="entry name" value="PKc_Mps1"/>
    <property type="match status" value="1"/>
</dbReference>